<evidence type="ECO:0000313" key="2">
    <source>
        <dbReference type="Proteomes" id="UP001519332"/>
    </source>
</evidence>
<gene>
    <name evidence="1" type="ORF">JOF56_003696</name>
</gene>
<protein>
    <recommendedName>
        <fullName evidence="3">FXSXX-COOH protein</fullName>
    </recommendedName>
</protein>
<organism evidence="1 2">
    <name type="scientific">Kibdelosporangium banguiense</name>
    <dbReference type="NCBI Taxonomy" id="1365924"/>
    <lineage>
        <taxon>Bacteria</taxon>
        <taxon>Bacillati</taxon>
        <taxon>Actinomycetota</taxon>
        <taxon>Actinomycetes</taxon>
        <taxon>Pseudonocardiales</taxon>
        <taxon>Pseudonocardiaceae</taxon>
        <taxon>Kibdelosporangium</taxon>
    </lineage>
</organism>
<comment type="caution">
    <text evidence="1">The sequence shown here is derived from an EMBL/GenBank/DDBJ whole genome shotgun (WGS) entry which is preliminary data.</text>
</comment>
<dbReference type="Proteomes" id="UP001519332">
    <property type="component" value="Unassembled WGS sequence"/>
</dbReference>
<dbReference type="RefSeq" id="WP_209639509.1">
    <property type="nucleotide sequence ID" value="NZ_JAGINW010000001.1"/>
</dbReference>
<reference evidence="1 2" key="1">
    <citation type="submission" date="2021-03" db="EMBL/GenBank/DDBJ databases">
        <title>Sequencing the genomes of 1000 actinobacteria strains.</title>
        <authorList>
            <person name="Klenk H.-P."/>
        </authorList>
    </citation>
    <scope>NUCLEOTIDE SEQUENCE [LARGE SCALE GENOMIC DNA]</scope>
    <source>
        <strain evidence="1 2">DSM 46670</strain>
    </source>
</reference>
<dbReference type="EMBL" id="JAGINW010000001">
    <property type="protein sequence ID" value="MBP2323311.1"/>
    <property type="molecule type" value="Genomic_DNA"/>
</dbReference>
<keyword evidence="2" id="KW-1185">Reference proteome</keyword>
<name>A0ABS4TFV9_9PSEU</name>
<evidence type="ECO:0000313" key="1">
    <source>
        <dbReference type="EMBL" id="MBP2323311.1"/>
    </source>
</evidence>
<proteinExistence type="predicted"/>
<sequence length="49" mass="5369">MHTVTTLSADDLANSWPLDFDELDELEADLAVLARDVLTGLPARSGTRR</sequence>
<accession>A0ABS4TFV9</accession>
<evidence type="ECO:0008006" key="3">
    <source>
        <dbReference type="Google" id="ProtNLM"/>
    </source>
</evidence>